<proteinExistence type="inferred from homology"/>
<comment type="caution">
    <text evidence="3">The sequence shown here is derived from an EMBL/GenBank/DDBJ whole genome shotgun (WGS) entry which is preliminary data.</text>
</comment>
<dbReference type="AlphaFoldDB" id="A0A3M0BJE3"/>
<dbReference type="RefSeq" id="WP_121922341.1">
    <property type="nucleotide sequence ID" value="NZ_REFO01000010.1"/>
</dbReference>
<dbReference type="OrthoDB" id="5886358at2"/>
<dbReference type="Pfam" id="PF01910">
    <property type="entry name" value="Thiamine_BP"/>
    <property type="match status" value="1"/>
</dbReference>
<evidence type="ECO:0000256" key="1">
    <source>
        <dbReference type="ARBA" id="ARBA00010272"/>
    </source>
</evidence>
<protein>
    <submittedName>
        <fullName evidence="3">Uncharacterized protein (TIGR00106 family)</fullName>
    </submittedName>
</protein>
<dbReference type="Gene3D" id="3.30.70.930">
    <property type="match status" value="1"/>
</dbReference>
<dbReference type="InterPro" id="IPR029756">
    <property type="entry name" value="MTH1187/YkoF-like"/>
</dbReference>
<evidence type="ECO:0000259" key="2">
    <source>
        <dbReference type="Pfam" id="PF01910"/>
    </source>
</evidence>
<gene>
    <name evidence="3" type="ORF">CLV39_0179</name>
</gene>
<keyword evidence="4" id="KW-1185">Reference proteome</keyword>
<dbReference type="PANTHER" id="PTHR33777">
    <property type="entry name" value="UPF0045 PROTEIN ECM15"/>
    <property type="match status" value="1"/>
</dbReference>
<dbReference type="PANTHER" id="PTHR33777:SF1">
    <property type="entry name" value="UPF0045 PROTEIN ECM15"/>
    <property type="match status" value="1"/>
</dbReference>
<evidence type="ECO:0000313" key="3">
    <source>
        <dbReference type="EMBL" id="RMA97563.1"/>
    </source>
</evidence>
<dbReference type="InterPro" id="IPR002767">
    <property type="entry name" value="Thiamine_BP"/>
</dbReference>
<accession>A0A3M0BJE3</accession>
<dbReference type="EMBL" id="REFO01000010">
    <property type="protein sequence ID" value="RMA97563.1"/>
    <property type="molecule type" value="Genomic_DNA"/>
</dbReference>
<name>A0A3M0BJE3_9AQUI</name>
<evidence type="ECO:0000313" key="4">
    <source>
        <dbReference type="Proteomes" id="UP000280842"/>
    </source>
</evidence>
<organism evidence="3 4">
    <name type="scientific">Hydrogenothermus marinus</name>
    <dbReference type="NCBI Taxonomy" id="133270"/>
    <lineage>
        <taxon>Bacteria</taxon>
        <taxon>Pseudomonadati</taxon>
        <taxon>Aquificota</taxon>
        <taxon>Aquificia</taxon>
        <taxon>Aquificales</taxon>
        <taxon>Hydrogenothermaceae</taxon>
        <taxon>Hydrogenothermus</taxon>
    </lineage>
</organism>
<dbReference type="NCBIfam" id="TIGR00106">
    <property type="entry name" value="MTH1187 family thiamine-binding protein"/>
    <property type="match status" value="1"/>
</dbReference>
<feature type="domain" description="Thiamine-binding protein" evidence="2">
    <location>
        <begin position="9"/>
        <end position="99"/>
    </location>
</feature>
<dbReference type="Proteomes" id="UP000280842">
    <property type="component" value="Unassembled WGS sequence"/>
</dbReference>
<reference evidence="3 4" key="1">
    <citation type="submission" date="2018-10" db="EMBL/GenBank/DDBJ databases">
        <title>Genomic Encyclopedia of Archaeal and Bacterial Type Strains, Phase II (KMG-II): from individual species to whole genera.</title>
        <authorList>
            <person name="Goeker M."/>
        </authorList>
    </citation>
    <scope>NUCLEOTIDE SEQUENCE [LARGE SCALE GENOMIC DNA]</scope>
    <source>
        <strain evidence="3 4">VM1</strain>
    </source>
</reference>
<dbReference type="GO" id="GO:0005829">
    <property type="term" value="C:cytosol"/>
    <property type="evidence" value="ECO:0007669"/>
    <property type="project" value="TreeGrafter"/>
</dbReference>
<dbReference type="InterPro" id="IPR051614">
    <property type="entry name" value="UPF0045_domain"/>
</dbReference>
<dbReference type="SUPFAM" id="SSF89957">
    <property type="entry name" value="MTH1187/YkoF-like"/>
    <property type="match status" value="1"/>
</dbReference>
<comment type="similarity">
    <text evidence="1">Belongs to the UPF0045 family.</text>
</comment>
<sequence>MAENLSVLVEFSMFPTDVGESKSQYVSKIIDMIEKEGINYKLTAMSTIFEVDSMEKATEILAKAYKELEPYANRVYAVAKFDIRKGRKDRLTGKIKSVEEKLGREVNK</sequence>